<evidence type="ECO:0000256" key="7">
    <source>
        <dbReference type="ARBA" id="ARBA00022840"/>
    </source>
</evidence>
<dbReference type="InterPro" id="IPR025662">
    <property type="entry name" value="Sigma_54_int_dom_ATP-bd_1"/>
</dbReference>
<feature type="domain" description="Sigma-54 factor interaction" evidence="17">
    <location>
        <begin position="142"/>
        <end position="373"/>
    </location>
</feature>
<dbReference type="InterPro" id="IPR011006">
    <property type="entry name" value="CheY-like_superfamily"/>
</dbReference>
<dbReference type="InterPro" id="IPR027417">
    <property type="entry name" value="P-loop_NTPase"/>
</dbReference>
<dbReference type="SUPFAM" id="SSF52540">
    <property type="entry name" value="P-loop containing nucleoside triphosphate hydrolases"/>
    <property type="match status" value="1"/>
</dbReference>
<dbReference type="GO" id="GO:0006355">
    <property type="term" value="P:regulation of DNA-templated transcription"/>
    <property type="evidence" value="ECO:0007669"/>
    <property type="project" value="InterPro"/>
</dbReference>
<evidence type="ECO:0000259" key="18">
    <source>
        <dbReference type="PROSITE" id="PS50110"/>
    </source>
</evidence>
<keyword evidence="12" id="KW-0804">Transcription</keyword>
<dbReference type="Pfam" id="PF25601">
    <property type="entry name" value="AAA_lid_14"/>
    <property type="match status" value="1"/>
</dbReference>
<accession>A0A5K7YM74</accession>
<keyword evidence="3" id="KW-0963">Cytoplasm</keyword>
<evidence type="ECO:0000256" key="5">
    <source>
        <dbReference type="ARBA" id="ARBA00022553"/>
    </source>
</evidence>
<evidence type="ECO:0000256" key="4">
    <source>
        <dbReference type="ARBA" id="ARBA00022491"/>
    </source>
</evidence>
<dbReference type="OrthoDB" id="9763792at2"/>
<dbReference type="SUPFAM" id="SSF52172">
    <property type="entry name" value="CheY-like"/>
    <property type="match status" value="1"/>
</dbReference>
<dbReference type="SMART" id="SM00382">
    <property type="entry name" value="AAA"/>
    <property type="match status" value="1"/>
</dbReference>
<keyword evidence="9" id="KW-0805">Transcription regulation</keyword>
<dbReference type="GO" id="GO:0005524">
    <property type="term" value="F:ATP binding"/>
    <property type="evidence" value="ECO:0007669"/>
    <property type="project" value="UniProtKB-KW"/>
</dbReference>
<sequence length="464" mass="51044">MTDYRIYVIDDETVIRESIAMALADVYRIETFDAAEPAISAMETKPPDLVLLDIGLPGMDGIQALEEMQRRHPGLLTVMITAFEDLDTVIAAMRRGAYDYVVKPLRMDGLEATIRNALETIRLRKEVRSLQQQVLKDNIPCFIAHSDVIQDVMVFVGQVAQSPDTPVLIQGETGTGKELIASAIHYQSPNFQGPFLTINCAAIPTDLVESELFGYEKGAYSGAGAAGKRGLLEAAGGGTLFLDEVGDLSPNAQAKLLRFLEQGEFYRVGGTRKQIIETRVISATNKDLDLMIADGRFRKDLYFRLGVVKVKIPALNARTADILPLARHFLMEFADKFGKPVTGFTPAAEKALVAHRWTGNVRELKNVIERGMLVGSQPLLTPEDLELDRPAGKPAADAADAPAPFAPIPPEGMDLTALEKAMERFYLEAALKMAGGNESRAARLLHLNHHTFRYRRKKYLAAPP</sequence>
<dbReference type="Pfam" id="PF02954">
    <property type="entry name" value="HTH_8"/>
    <property type="match status" value="1"/>
</dbReference>
<evidence type="ECO:0000256" key="3">
    <source>
        <dbReference type="ARBA" id="ARBA00022490"/>
    </source>
</evidence>
<gene>
    <name evidence="19" type="ORF">DSCA_47720</name>
</gene>
<dbReference type="Pfam" id="PF00158">
    <property type="entry name" value="Sigma54_activat"/>
    <property type="match status" value="1"/>
</dbReference>
<protein>
    <recommendedName>
        <fullName evidence="2">DNA-binding transcriptional regulator NtrC</fullName>
    </recommendedName>
    <alternativeName>
        <fullName evidence="14">Nitrogen regulation protein NR(I)</fullName>
    </alternativeName>
    <alternativeName>
        <fullName evidence="15">Nitrogen regulator I</fullName>
    </alternativeName>
</protein>
<evidence type="ECO:0000256" key="14">
    <source>
        <dbReference type="ARBA" id="ARBA00029881"/>
    </source>
</evidence>
<proteinExistence type="predicted"/>
<keyword evidence="4" id="KW-0678">Repressor</keyword>
<reference evidence="19 20" key="1">
    <citation type="submission" date="2019-11" db="EMBL/GenBank/DDBJ databases">
        <title>Comparative genomics of hydrocarbon-degrading Desulfosarcina strains.</title>
        <authorList>
            <person name="Watanabe M."/>
            <person name="Kojima H."/>
            <person name="Fukui M."/>
        </authorList>
    </citation>
    <scope>NUCLEOTIDE SEQUENCE [LARGE SCALE GENOMIC DNA]</scope>
    <source>
        <strain evidence="19 20">PL12</strain>
    </source>
</reference>
<dbReference type="PANTHER" id="PTHR32071:SF95">
    <property type="entry name" value="DNA-BINDING TRANSCRIPTIONAL REGULATOR NTRC"/>
    <property type="match status" value="1"/>
</dbReference>
<organism evidence="19 20">
    <name type="scientific">Desulfosarcina alkanivorans</name>
    <dbReference type="NCBI Taxonomy" id="571177"/>
    <lineage>
        <taxon>Bacteria</taxon>
        <taxon>Pseudomonadati</taxon>
        <taxon>Thermodesulfobacteriota</taxon>
        <taxon>Desulfobacteria</taxon>
        <taxon>Desulfobacterales</taxon>
        <taxon>Desulfosarcinaceae</taxon>
        <taxon>Desulfosarcina</taxon>
    </lineage>
</organism>
<dbReference type="AlphaFoldDB" id="A0A5K7YM74"/>
<dbReference type="Pfam" id="PF00072">
    <property type="entry name" value="Response_reg"/>
    <property type="match status" value="1"/>
</dbReference>
<dbReference type="Gene3D" id="3.40.50.2300">
    <property type="match status" value="1"/>
</dbReference>
<evidence type="ECO:0000256" key="9">
    <source>
        <dbReference type="ARBA" id="ARBA00023015"/>
    </source>
</evidence>
<keyword evidence="8" id="KW-0902">Two-component regulatory system</keyword>
<dbReference type="FunFam" id="3.40.50.300:FF:000006">
    <property type="entry name" value="DNA-binding transcriptional regulator NtrC"/>
    <property type="match status" value="1"/>
</dbReference>
<dbReference type="GO" id="GO:0000160">
    <property type="term" value="P:phosphorelay signal transduction system"/>
    <property type="evidence" value="ECO:0007669"/>
    <property type="project" value="UniProtKB-KW"/>
</dbReference>
<dbReference type="PROSITE" id="PS00675">
    <property type="entry name" value="SIGMA54_INTERACT_1"/>
    <property type="match status" value="1"/>
</dbReference>
<evidence type="ECO:0000259" key="17">
    <source>
        <dbReference type="PROSITE" id="PS50045"/>
    </source>
</evidence>
<dbReference type="PROSITE" id="PS50110">
    <property type="entry name" value="RESPONSE_REGULATORY"/>
    <property type="match status" value="1"/>
</dbReference>
<keyword evidence="13" id="KW-0535">Nitrogen fixation</keyword>
<dbReference type="InterPro" id="IPR009057">
    <property type="entry name" value="Homeodomain-like_sf"/>
</dbReference>
<evidence type="ECO:0000256" key="10">
    <source>
        <dbReference type="ARBA" id="ARBA00023125"/>
    </source>
</evidence>
<dbReference type="SMART" id="SM00448">
    <property type="entry name" value="REC"/>
    <property type="match status" value="1"/>
</dbReference>
<evidence type="ECO:0000256" key="13">
    <source>
        <dbReference type="ARBA" id="ARBA00023231"/>
    </source>
</evidence>
<keyword evidence="7" id="KW-0067">ATP-binding</keyword>
<keyword evidence="20" id="KW-1185">Reference proteome</keyword>
<dbReference type="Proteomes" id="UP000427906">
    <property type="component" value="Chromosome"/>
</dbReference>
<dbReference type="PROSITE" id="PS50045">
    <property type="entry name" value="SIGMA54_INTERACT_4"/>
    <property type="match status" value="1"/>
</dbReference>
<evidence type="ECO:0000256" key="12">
    <source>
        <dbReference type="ARBA" id="ARBA00023163"/>
    </source>
</evidence>
<dbReference type="GO" id="GO:0005737">
    <property type="term" value="C:cytoplasm"/>
    <property type="evidence" value="ECO:0007669"/>
    <property type="project" value="UniProtKB-SubCell"/>
</dbReference>
<evidence type="ECO:0000256" key="11">
    <source>
        <dbReference type="ARBA" id="ARBA00023159"/>
    </source>
</evidence>
<evidence type="ECO:0000256" key="1">
    <source>
        <dbReference type="ARBA" id="ARBA00004496"/>
    </source>
</evidence>
<dbReference type="PRINTS" id="PR01590">
    <property type="entry name" value="HTHFIS"/>
</dbReference>
<feature type="domain" description="Response regulatory" evidence="18">
    <location>
        <begin position="5"/>
        <end position="118"/>
    </location>
</feature>
<evidence type="ECO:0000256" key="8">
    <source>
        <dbReference type="ARBA" id="ARBA00023012"/>
    </source>
</evidence>
<feature type="modified residue" description="4-aspartylphosphate" evidence="16">
    <location>
        <position position="53"/>
    </location>
</feature>
<name>A0A5K7YM74_9BACT</name>
<dbReference type="InterPro" id="IPR002197">
    <property type="entry name" value="HTH_Fis"/>
</dbReference>
<dbReference type="Gene3D" id="1.10.8.60">
    <property type="match status" value="1"/>
</dbReference>
<dbReference type="EMBL" id="AP021874">
    <property type="protein sequence ID" value="BBO70842.1"/>
    <property type="molecule type" value="Genomic_DNA"/>
</dbReference>
<evidence type="ECO:0000313" key="20">
    <source>
        <dbReference type="Proteomes" id="UP000427906"/>
    </source>
</evidence>
<dbReference type="RefSeq" id="WP_155318759.1">
    <property type="nucleotide sequence ID" value="NZ_AP021874.1"/>
</dbReference>
<keyword evidence="5 16" id="KW-0597">Phosphoprotein</keyword>
<evidence type="ECO:0000256" key="2">
    <source>
        <dbReference type="ARBA" id="ARBA00019059"/>
    </source>
</evidence>
<dbReference type="InterPro" id="IPR002078">
    <property type="entry name" value="Sigma_54_int"/>
</dbReference>
<dbReference type="SUPFAM" id="SSF46689">
    <property type="entry name" value="Homeodomain-like"/>
    <property type="match status" value="1"/>
</dbReference>
<dbReference type="GO" id="GO:0043565">
    <property type="term" value="F:sequence-specific DNA binding"/>
    <property type="evidence" value="ECO:0007669"/>
    <property type="project" value="InterPro"/>
</dbReference>
<dbReference type="PANTHER" id="PTHR32071">
    <property type="entry name" value="TRANSCRIPTIONAL REGULATORY PROTEIN"/>
    <property type="match status" value="1"/>
</dbReference>
<dbReference type="CDD" id="cd00009">
    <property type="entry name" value="AAA"/>
    <property type="match status" value="1"/>
</dbReference>
<keyword evidence="6" id="KW-0547">Nucleotide-binding</keyword>
<dbReference type="InterPro" id="IPR001789">
    <property type="entry name" value="Sig_transdc_resp-reg_receiver"/>
</dbReference>
<keyword evidence="10" id="KW-0238">DNA-binding</keyword>
<dbReference type="Gene3D" id="3.40.50.300">
    <property type="entry name" value="P-loop containing nucleotide triphosphate hydrolases"/>
    <property type="match status" value="1"/>
</dbReference>
<evidence type="ECO:0000313" key="19">
    <source>
        <dbReference type="EMBL" id="BBO70842.1"/>
    </source>
</evidence>
<keyword evidence="11" id="KW-0010">Activator</keyword>
<dbReference type="InterPro" id="IPR058031">
    <property type="entry name" value="AAA_lid_NorR"/>
</dbReference>
<evidence type="ECO:0000256" key="16">
    <source>
        <dbReference type="PROSITE-ProRule" id="PRU00169"/>
    </source>
</evidence>
<dbReference type="Gene3D" id="1.10.10.60">
    <property type="entry name" value="Homeodomain-like"/>
    <property type="match status" value="1"/>
</dbReference>
<dbReference type="KEGG" id="dalk:DSCA_47720"/>
<evidence type="ECO:0000256" key="15">
    <source>
        <dbReference type="ARBA" id="ARBA00031910"/>
    </source>
</evidence>
<evidence type="ECO:0000256" key="6">
    <source>
        <dbReference type="ARBA" id="ARBA00022741"/>
    </source>
</evidence>
<dbReference type="InterPro" id="IPR003593">
    <property type="entry name" value="AAA+_ATPase"/>
</dbReference>
<comment type="subcellular location">
    <subcellularLocation>
        <location evidence="1">Cytoplasm</location>
    </subcellularLocation>
</comment>